<dbReference type="Proteomes" id="UP000756132">
    <property type="component" value="Chromosome 4"/>
</dbReference>
<dbReference type="GeneID" id="71983920"/>
<feature type="signal peptide" evidence="3">
    <location>
        <begin position="1"/>
        <end position="21"/>
    </location>
</feature>
<feature type="region of interest" description="Disordered" evidence="1">
    <location>
        <begin position="523"/>
        <end position="551"/>
    </location>
</feature>
<keyword evidence="2" id="KW-0812">Transmembrane</keyword>
<proteinExistence type="predicted"/>
<sequence length="608" mass="67773">MPSRAKKAALLCCMFALQAQAAFDLAYGDDSDLTSFVTRPEIKTPKFNVTIYDQDRISPGYWFVAPYAMIFQENHAHKYYQPCQTGPTIYDSLGNLVWSGACKVRNQNTCDFRAWEFNGSLFTSAILTPFRGVDDPQGHGIITDSSFDTIGELHVPPTMHNLNMHELNLIEDGTKAMHILHEPVQMDLSALNQNVDSGWIMDIGFREVDLTTGDLVFEWWAARGGHVSVTESSVPFRGANIKREAWNWFHGNSIEKNEDGDYMLSSRFTDTIYKISGKDGSIIWRLGGSKSSFQQDFNFSRQHDARWRHHDDGTETISFLDNAADDTVSNANHSSAMIVKLDRRTMKASLLSEIPRPDGRLTRMRGNHQVLANQNSFVCWSENSYISEHSANGDVLMEAQFASHRFVTYRAYKFNFTSVPSEPPVIKAYAYGTSRATGASTTVVYASWNGATEVVSWRFKTADGTVIGEKTKSGFETTFQAGGYHADVFAEALAANGSIIGTSATSFTIAPADWWEQMPISGIPEDIQTTPNSSKNDSSPTSSSTAKPKARRPDHFYDDVLAVSLLLTIVFMLCIALWLWRCCDGGRGSIRLKHQQYSPVGDKDDDPS</sequence>
<evidence type="ECO:0000313" key="5">
    <source>
        <dbReference type="Proteomes" id="UP000756132"/>
    </source>
</evidence>
<dbReference type="Pfam" id="PF14269">
    <property type="entry name" value="Arylsulfotran_2"/>
    <property type="match status" value="1"/>
</dbReference>
<organism evidence="4 5">
    <name type="scientific">Passalora fulva</name>
    <name type="common">Tomato leaf mold</name>
    <name type="synonym">Cladosporium fulvum</name>
    <dbReference type="NCBI Taxonomy" id="5499"/>
    <lineage>
        <taxon>Eukaryota</taxon>
        <taxon>Fungi</taxon>
        <taxon>Dikarya</taxon>
        <taxon>Ascomycota</taxon>
        <taxon>Pezizomycotina</taxon>
        <taxon>Dothideomycetes</taxon>
        <taxon>Dothideomycetidae</taxon>
        <taxon>Mycosphaerellales</taxon>
        <taxon>Mycosphaerellaceae</taxon>
        <taxon>Fulvia</taxon>
    </lineage>
</organism>
<dbReference type="PANTHER" id="PTHR35340">
    <property type="entry name" value="PQQ ENZYME REPEAT PROTEIN-RELATED"/>
    <property type="match status" value="1"/>
</dbReference>
<evidence type="ECO:0008006" key="6">
    <source>
        <dbReference type="Google" id="ProtNLM"/>
    </source>
</evidence>
<reference evidence="4" key="1">
    <citation type="submission" date="2021-12" db="EMBL/GenBank/DDBJ databases">
        <authorList>
            <person name="Zaccaron A."/>
            <person name="Stergiopoulos I."/>
        </authorList>
    </citation>
    <scope>NUCLEOTIDE SEQUENCE</scope>
    <source>
        <strain evidence="4">Race5_Kim</strain>
    </source>
</reference>
<evidence type="ECO:0000313" key="4">
    <source>
        <dbReference type="EMBL" id="UJO15936.1"/>
    </source>
</evidence>
<dbReference type="RefSeq" id="XP_047760302.1">
    <property type="nucleotide sequence ID" value="XM_047903190.1"/>
</dbReference>
<feature type="compositionally biased region" description="Low complexity" evidence="1">
    <location>
        <begin position="529"/>
        <end position="547"/>
    </location>
</feature>
<dbReference type="OMA" id="WDPENEF"/>
<dbReference type="KEGG" id="ffu:CLAFUR5_04042"/>
<dbReference type="InterPro" id="IPR053143">
    <property type="entry name" value="Arylsulfate_ST"/>
</dbReference>
<reference evidence="4" key="2">
    <citation type="journal article" date="2022" name="Microb. Genom.">
        <title>A chromosome-scale genome assembly of the tomato pathogen Cladosporium fulvum reveals a compartmentalized genome architecture and the presence of a dispensable chromosome.</title>
        <authorList>
            <person name="Zaccaron A.Z."/>
            <person name="Chen L.H."/>
            <person name="Samaras A."/>
            <person name="Stergiopoulos I."/>
        </authorList>
    </citation>
    <scope>NUCLEOTIDE SEQUENCE</scope>
    <source>
        <strain evidence="4">Race5_Kim</strain>
    </source>
</reference>
<evidence type="ECO:0000256" key="2">
    <source>
        <dbReference type="SAM" id="Phobius"/>
    </source>
</evidence>
<dbReference type="PANTHER" id="PTHR35340:SF8">
    <property type="entry name" value="ASST-DOMAIN-CONTAINING PROTEIN"/>
    <property type="match status" value="1"/>
</dbReference>
<keyword evidence="3" id="KW-0732">Signal</keyword>
<protein>
    <recommendedName>
        <fullName evidence="6">ASST-domain-containing protein</fullName>
    </recommendedName>
</protein>
<accession>A0A9Q8LE97</accession>
<feature type="transmembrane region" description="Helical" evidence="2">
    <location>
        <begin position="560"/>
        <end position="580"/>
    </location>
</feature>
<keyword evidence="5" id="KW-1185">Reference proteome</keyword>
<keyword evidence="2" id="KW-0472">Membrane</keyword>
<gene>
    <name evidence="4" type="ORF">CLAFUR5_04042</name>
</gene>
<feature type="chain" id="PRO_5040113118" description="ASST-domain-containing protein" evidence="3">
    <location>
        <begin position="22"/>
        <end position="608"/>
    </location>
</feature>
<dbReference type="AlphaFoldDB" id="A0A9Q8LE97"/>
<name>A0A9Q8LE97_PASFU</name>
<dbReference type="EMBL" id="CP090166">
    <property type="protein sequence ID" value="UJO15936.1"/>
    <property type="molecule type" value="Genomic_DNA"/>
</dbReference>
<dbReference type="InterPro" id="IPR039535">
    <property type="entry name" value="ASST-like"/>
</dbReference>
<dbReference type="OrthoDB" id="5427350at2759"/>
<keyword evidence="2" id="KW-1133">Transmembrane helix</keyword>
<evidence type="ECO:0000256" key="1">
    <source>
        <dbReference type="SAM" id="MobiDB-lite"/>
    </source>
</evidence>
<evidence type="ECO:0000256" key="3">
    <source>
        <dbReference type="SAM" id="SignalP"/>
    </source>
</evidence>